<evidence type="ECO:0000313" key="1">
    <source>
        <dbReference type="EMBL" id="PSJ05263.1"/>
    </source>
</evidence>
<dbReference type="EMBL" id="PXXO01000007">
    <property type="protein sequence ID" value="PSJ05263.1"/>
    <property type="molecule type" value="Genomic_DNA"/>
</dbReference>
<dbReference type="AlphaFoldDB" id="A0A2P7MVJ7"/>
<comment type="caution">
    <text evidence="1">The sequence shown here is derived from an EMBL/GenBank/DDBJ whole genome shotgun (WGS) entry which is preliminary data.</text>
</comment>
<dbReference type="OrthoDB" id="556491at2"/>
<dbReference type="Proteomes" id="UP000243002">
    <property type="component" value="Unassembled WGS sequence"/>
</dbReference>
<evidence type="ECO:0000313" key="2">
    <source>
        <dbReference type="Proteomes" id="UP000243002"/>
    </source>
</evidence>
<keyword evidence="2" id="KW-1185">Reference proteome</keyword>
<dbReference type="NCBIfam" id="NF045587">
    <property type="entry name" value="T4P_biogen_EbsA"/>
    <property type="match status" value="1"/>
</dbReference>
<organism evidence="1 2">
    <name type="scientific">Cyanobium usitatum str. Tous</name>
    <dbReference type="NCBI Taxonomy" id="2116684"/>
    <lineage>
        <taxon>Bacteria</taxon>
        <taxon>Bacillati</taxon>
        <taxon>Cyanobacteriota</taxon>
        <taxon>Cyanophyceae</taxon>
        <taxon>Synechococcales</taxon>
        <taxon>Prochlorococcaceae</taxon>
        <taxon>Cyanobium</taxon>
    </lineage>
</organism>
<accession>A0A2P7MVJ7</accession>
<protein>
    <submittedName>
        <fullName evidence="1">Transglycosylase</fullName>
    </submittedName>
</protein>
<name>A0A2P7MVJ7_9CYAN</name>
<reference evidence="1 2" key="1">
    <citation type="journal article" date="2018" name="Environ. Microbiol.">
        <title>Ecological and genomic features of two widespread freshwater picocyanobacteria.</title>
        <authorList>
            <person name="Cabello-Yeves P.J."/>
            <person name="Picazo A."/>
            <person name="Camacho A."/>
            <person name="Callieri C."/>
            <person name="Rosselli R."/>
            <person name="Roda-Garcia J.J."/>
            <person name="Coutinho F.H."/>
            <person name="Rodriguez-Valera F."/>
        </authorList>
    </citation>
    <scope>NUCLEOTIDE SEQUENCE [LARGE SCALE GENOMIC DNA]</scope>
    <source>
        <strain evidence="1 2">Tous</strain>
    </source>
</reference>
<dbReference type="InterPro" id="IPR054652">
    <property type="entry name" value="T4P_EbsA-like"/>
</dbReference>
<proteinExistence type="predicted"/>
<gene>
    <name evidence="1" type="ORF">C7K55_07340</name>
</gene>
<sequence>MFPETVAPLVPLFAPYCGGLGRLMPLESALAILLAGDWAGKRLLQGGRSHMLRLNWSGETAPQEILHCDLTFPDFPEVKYSFDLPCHQLVQWLMDREGEQLPASFWQWLLLGQQPLATEAVGSAA</sequence>